<feature type="transmembrane region" description="Helical" evidence="6">
    <location>
        <begin position="181"/>
        <end position="214"/>
    </location>
</feature>
<dbReference type="InterPro" id="IPR000791">
    <property type="entry name" value="Gpr1/Fun34/SatP-like"/>
</dbReference>
<protein>
    <recommendedName>
        <fullName evidence="9">Acetate transporter</fullName>
    </recommendedName>
</protein>
<evidence type="ECO:0000256" key="1">
    <source>
        <dbReference type="ARBA" id="ARBA00004141"/>
    </source>
</evidence>
<sequence>MYRLNSHRLGAILCIRLLGQPDVYWNFCPELLAVCILRSMEQHESDVEFAKNENYVHVEDLKEISHIPRKKTFRHLFGDPIPLGLAAFAGPTLVLNLILTGALPSKISDMIIGPAFFYGGLGQAIASIWCLITGNSYGAINFATYSSLWLSLASLDELQAEDILKFGTDGGKVNGIFLVQYAVMTFILMVGAMSINLVFVVTKLALFLSICLLSAENFRGDSTVPAGVFGCIAGILAWYSCSAFVINNSFECSVLPIFPLGKDWMQKLSRYLPWSSQPWPPHL</sequence>
<gene>
    <name evidence="7" type="ORF">GpartN1_g2073.t1</name>
</gene>
<evidence type="ECO:0000256" key="6">
    <source>
        <dbReference type="SAM" id="Phobius"/>
    </source>
</evidence>
<reference evidence="7" key="2">
    <citation type="submission" date="2022-01" db="EMBL/GenBank/DDBJ databases">
        <authorList>
            <person name="Hirooka S."/>
            <person name="Miyagishima S.Y."/>
        </authorList>
    </citation>
    <scope>NUCLEOTIDE SEQUENCE</scope>
    <source>
        <strain evidence="7">NBRC 102759</strain>
    </source>
</reference>
<keyword evidence="3 6" id="KW-0812">Transmembrane</keyword>
<dbReference type="Pfam" id="PF01184">
    <property type="entry name" value="Gpr1_Fun34_YaaH"/>
    <property type="match status" value="1"/>
</dbReference>
<evidence type="ECO:0000256" key="2">
    <source>
        <dbReference type="ARBA" id="ARBA00005587"/>
    </source>
</evidence>
<dbReference type="NCBIfam" id="NF038013">
    <property type="entry name" value="AceTr_1"/>
    <property type="match status" value="1"/>
</dbReference>
<dbReference type="GO" id="GO:0015123">
    <property type="term" value="F:acetate transmembrane transporter activity"/>
    <property type="evidence" value="ECO:0007669"/>
    <property type="project" value="TreeGrafter"/>
</dbReference>
<organism evidence="7 8">
    <name type="scientific">Galdieria partita</name>
    <dbReference type="NCBI Taxonomy" id="83374"/>
    <lineage>
        <taxon>Eukaryota</taxon>
        <taxon>Rhodophyta</taxon>
        <taxon>Bangiophyceae</taxon>
        <taxon>Galdieriales</taxon>
        <taxon>Galdieriaceae</taxon>
        <taxon>Galdieria</taxon>
    </lineage>
</organism>
<proteinExistence type="inferred from homology"/>
<keyword evidence="5 6" id="KW-0472">Membrane</keyword>
<name>A0A9C7UPA1_9RHOD</name>
<keyword evidence="8" id="KW-1185">Reference proteome</keyword>
<dbReference type="PANTHER" id="PTHR31123:SF4">
    <property type="entry name" value="PROTEIN ALCS"/>
    <property type="match status" value="1"/>
</dbReference>
<evidence type="ECO:0000313" key="7">
    <source>
        <dbReference type="EMBL" id="GJQ10282.1"/>
    </source>
</evidence>
<dbReference type="OrthoDB" id="3648309at2759"/>
<comment type="caution">
    <text evidence="7">The sequence shown here is derived from an EMBL/GenBank/DDBJ whole genome shotgun (WGS) entry which is preliminary data.</text>
</comment>
<dbReference type="GO" id="GO:0005886">
    <property type="term" value="C:plasma membrane"/>
    <property type="evidence" value="ECO:0007669"/>
    <property type="project" value="TreeGrafter"/>
</dbReference>
<dbReference type="Proteomes" id="UP001061958">
    <property type="component" value="Unassembled WGS sequence"/>
</dbReference>
<evidence type="ECO:0000256" key="3">
    <source>
        <dbReference type="ARBA" id="ARBA00022692"/>
    </source>
</evidence>
<dbReference type="InterPro" id="IPR051633">
    <property type="entry name" value="AceTr"/>
</dbReference>
<evidence type="ECO:0000313" key="8">
    <source>
        <dbReference type="Proteomes" id="UP001061958"/>
    </source>
</evidence>
<evidence type="ECO:0008006" key="9">
    <source>
        <dbReference type="Google" id="ProtNLM"/>
    </source>
</evidence>
<reference evidence="7" key="1">
    <citation type="journal article" date="2022" name="Proc. Natl. Acad. Sci. U.S.A.">
        <title>Life cycle and functional genomics of the unicellular red alga Galdieria for elucidating algal and plant evolution and industrial use.</title>
        <authorList>
            <person name="Hirooka S."/>
            <person name="Itabashi T."/>
            <person name="Ichinose T.M."/>
            <person name="Onuma R."/>
            <person name="Fujiwara T."/>
            <person name="Yamashita S."/>
            <person name="Jong L.W."/>
            <person name="Tomita R."/>
            <person name="Iwane A.H."/>
            <person name="Miyagishima S.Y."/>
        </authorList>
    </citation>
    <scope>NUCLEOTIDE SEQUENCE</scope>
    <source>
        <strain evidence="7">NBRC 102759</strain>
    </source>
</reference>
<dbReference type="PANTHER" id="PTHR31123">
    <property type="entry name" value="ACCUMULATION OF DYADS PROTEIN 2-RELATED"/>
    <property type="match status" value="1"/>
</dbReference>
<accession>A0A9C7UPA1</accession>
<evidence type="ECO:0000256" key="5">
    <source>
        <dbReference type="ARBA" id="ARBA00023136"/>
    </source>
</evidence>
<feature type="transmembrane region" description="Helical" evidence="6">
    <location>
        <begin position="81"/>
        <end position="103"/>
    </location>
</feature>
<feature type="transmembrane region" description="Helical" evidence="6">
    <location>
        <begin position="226"/>
        <end position="246"/>
    </location>
</feature>
<keyword evidence="4 6" id="KW-1133">Transmembrane helix</keyword>
<comment type="subcellular location">
    <subcellularLocation>
        <location evidence="1">Membrane</location>
        <topology evidence="1">Multi-pass membrane protein</topology>
    </subcellularLocation>
</comment>
<evidence type="ECO:0000256" key="4">
    <source>
        <dbReference type="ARBA" id="ARBA00022989"/>
    </source>
</evidence>
<dbReference type="EMBL" id="BQMJ01000014">
    <property type="protein sequence ID" value="GJQ10282.1"/>
    <property type="molecule type" value="Genomic_DNA"/>
</dbReference>
<dbReference type="AlphaFoldDB" id="A0A9C7UPA1"/>
<comment type="similarity">
    <text evidence="2">Belongs to the acetate uptake transporter (AceTr) (TC 2.A.96) family.</text>
</comment>
<feature type="transmembrane region" description="Helical" evidence="6">
    <location>
        <begin position="115"/>
        <end position="140"/>
    </location>
</feature>